<keyword evidence="1" id="KW-0862">Zinc</keyword>
<feature type="compositionally biased region" description="Basic and acidic residues" evidence="2">
    <location>
        <begin position="2134"/>
        <end position="2145"/>
    </location>
</feature>
<dbReference type="InterPro" id="IPR013087">
    <property type="entry name" value="Znf_C2H2_type"/>
</dbReference>
<evidence type="ECO:0000256" key="1">
    <source>
        <dbReference type="PROSITE-ProRule" id="PRU00042"/>
    </source>
</evidence>
<protein>
    <recommendedName>
        <fullName evidence="3">C2H2-type domain-containing protein</fullName>
    </recommendedName>
</protein>
<dbReference type="GO" id="GO:0008270">
    <property type="term" value="F:zinc ion binding"/>
    <property type="evidence" value="ECO:0007669"/>
    <property type="project" value="UniProtKB-KW"/>
</dbReference>
<feature type="region of interest" description="Disordered" evidence="2">
    <location>
        <begin position="571"/>
        <end position="621"/>
    </location>
</feature>
<feature type="compositionally biased region" description="Polar residues" evidence="2">
    <location>
        <begin position="583"/>
        <end position="606"/>
    </location>
</feature>
<keyword evidence="1" id="KW-0479">Metal-binding</keyword>
<name>A0A0A1XGW5_ZEUCU</name>
<dbReference type="PROSITE" id="PS50157">
    <property type="entry name" value="ZINC_FINGER_C2H2_2"/>
    <property type="match status" value="1"/>
</dbReference>
<dbReference type="PROSITE" id="PS00028">
    <property type="entry name" value="ZINC_FINGER_C2H2_1"/>
    <property type="match status" value="1"/>
</dbReference>
<organism evidence="4">
    <name type="scientific">Zeugodacus cucurbitae</name>
    <name type="common">Melon fruit fly</name>
    <name type="synonym">Bactrocera cucurbitae</name>
    <dbReference type="NCBI Taxonomy" id="28588"/>
    <lineage>
        <taxon>Eukaryota</taxon>
        <taxon>Metazoa</taxon>
        <taxon>Ecdysozoa</taxon>
        <taxon>Arthropoda</taxon>
        <taxon>Hexapoda</taxon>
        <taxon>Insecta</taxon>
        <taxon>Pterygota</taxon>
        <taxon>Neoptera</taxon>
        <taxon>Endopterygota</taxon>
        <taxon>Diptera</taxon>
        <taxon>Brachycera</taxon>
        <taxon>Muscomorpha</taxon>
        <taxon>Tephritoidea</taxon>
        <taxon>Tephritidae</taxon>
        <taxon>Zeugodacus</taxon>
        <taxon>Zeugodacus</taxon>
    </lineage>
</organism>
<keyword evidence="1" id="KW-0863">Zinc-finger</keyword>
<sequence>MKRLHHKSDKMVVTHNPKNLLKVNRNTESNDCINIFTNDLENENHQNAPSSSNILPQADVSIQKSEVDYKETVLEKSNTAYAVECTDGPTKITSENISIPNESRVCDSLRSNKVGQQTDFQKPTAGHISVNYDAKNNTQYLENVTCNKKRSKKINDCIAMLTGKLEEKLKTEKNSLNKDEANIEKETNSENKSRLSGESKTPKRKTLSRKIIKVDSIPSQSSLGKVEVVLETTTSAPIISKIPSTPIVASTSIAKMITVSTSTMTITTCKSTVQNNINISYLSKPANINLLLENNKYSPLNKQPTQLVSTNPSPIVAVMPPITLASTNANSLLLTKPPTPLVVDKIKKATPALVNANTIVELVPPFPTLPLNLPLQTIQVHSTSIPPTPQPPVLTVLPQPPLLSTQVPIAPVVPVAPMAPIVPVAPMTPIVPVAPIFNSEPLNLSNTKIIKKPNVNELVCLTPYRGGIPMRRQTICGFEARNFILEDEPLDLSKKSSKDQSQDVPAMIPLLPIIKPMEIHNIPPIGMNMAIATHQDVSLNKQFYSNLELLKIPQIRNHGNSNSSEVSFVNAIPKCPSKKRNVGKNNNEPTSKSETSNRSKGSNKESSVNKKDSLMKGKSPLKMDDEVINHIDDAINSVINAVQASLPDNEEDIGVKYNKCNKNINQVQSINPVPLANQRIFDLAELPTQTQSSSMPIIVTHLPLPETSLQMQRCNEEETKNEEVVNTNLMKPLVLLPQKRYVRSKTVDCRPNALLIAPENVSDNLQHLTELPVAELNVINIATTNVSTKISECSKSINVIPKDTLEVPVIDCKTKTPNCDTNNFQNCETVLSQKTNNDLSVSNETHLNDKEPSSLPSDPQNVLKKCISPAVEVANEVNANITEENMSNINNTSSGFHSCGQVDNTVEATKKQRRRRKNELAAIVADQLLESFKIDKTRRDNLKKLENLAYEKSEDLFVTGMLLMSSTKRNVTSAKPDQLSNDVNSNKNSDSVSRQRQEQSKTKTAKVKHKQNASNNKALQLVDTIPTLMNTNNGPNEKSRDEKNAGNKRNKKRQSRSKGKPLDNENISKLKSSLESFSIGIEKQLTELEARNATLNVPESKLLNTSPASMRLSLLRPSILSANIESNLNEQKALLIESKATISSRDPRLNKNIHKNDHSEFSEMTSAEKDNNLVEIGDVEEDNYLTEIAKNVNEKIMSSENEEFMFVNDGFELGNELQDDSNSKFYSRPPTSMSVRSAPNFNDDRSNFGSICDENTNTEVMDMDLEDELSVYTSYSQDVGRGRGRRRRRRRSILLKRRPKKRVTHDNSAEKFECTLCKKIFYSLNSLTKHNMTLAHVSKLSAQEYLLSKTLENASTTSQIIPNNKEIQKYIPTDSTGSRKPANNSDVNLISEQSDTDLPHHNSLEQRVHPVNVMEKREKSDNGKGKTHFNNATRLNLNPDERLFFECCNILKGAETTCVNNGEDNNMGCAFDYNFKAKNQICMVPSNTFKSLSNEISKKQITSELVSCKPNVSQQEFRSPPVQHATILNKVGPTTSARDQRAASPNYSAISQFSAVTNATSRFKTKAAMKGYENTNVDLSLCKELEAKSPAVCKLTELAEIALGNEKSNSPEFTSISNHQEGSIYRRLASREYITSSVAVDNPKNCGDGIGQVDRIKINEVQSSTSSKTIMHSSKIKSVGEEQSKEACKRIVIPERPFKNIGLEEKETITFQKPKTTVSLLTDDNSISTTSYSDRDDFDFASLSCDEEPSPKVSNERNVKDNSDSSSSRATAKTFENKSLIMDRIFKNMGTKAKTSVKVQSIGIQKDPSPKADINQLFDELRGDCGPKVRASESTSKKHTVLDSSENLPLKQRQPIPQAERPLSFTRGSKESRKKSNVSSKSQKEITRLQSELGMSQEEIVKLINEGQRKSKRRCATNRPKKLVEMWSSDEYEEFLSTKDIIALIEEKEKQETRKKRKTSNHLTTCNNKNKVIESPKLITGRRKSVRCVADNKERPVEATAELKTYQCCKSNGASTKAQSNHVPTHSSENKGKYTRSCTTVGSDIKHKNSISSELNQKSTTNRINNKKKRSSKGSSETVVPKSLALDKGMREDKKISRMEITSADNAKGMLQGKEEQPEKNLSDLKQTNSRTRSNKERNYTECKDVVNNIKSLPRESGTSVVVNKHTNNQCNKNRRKNQSHQSPPRRKRLASEKLYYWSSSSDEEFGKISSSCAQEFDGGEQYQKHGWIVGDSHKKLVTLLAIAKGNKKVDNSCGVKKNVCRKKN</sequence>
<feature type="compositionally biased region" description="Basic residues" evidence="2">
    <location>
        <begin position="1046"/>
        <end position="1059"/>
    </location>
</feature>
<feature type="compositionally biased region" description="Basic and acidic residues" evidence="2">
    <location>
        <begin position="607"/>
        <end position="621"/>
    </location>
</feature>
<evidence type="ECO:0000259" key="3">
    <source>
        <dbReference type="PROSITE" id="PS50157"/>
    </source>
</evidence>
<feature type="compositionally biased region" description="Basic and acidic residues" evidence="2">
    <location>
        <begin position="1754"/>
        <end position="1763"/>
    </location>
</feature>
<reference evidence="4" key="2">
    <citation type="journal article" date="2015" name="Gigascience">
        <title>Reconstructing a comprehensive transcriptome assembly of a white-pupal translocated strain of the pest fruit fly Bactrocera cucurbitae.</title>
        <authorList>
            <person name="Sim S.B."/>
            <person name="Calla B."/>
            <person name="Hall B."/>
            <person name="DeRego T."/>
            <person name="Geib S.M."/>
        </authorList>
    </citation>
    <scope>NUCLEOTIDE SEQUENCE</scope>
</reference>
<feature type="region of interest" description="Disordered" evidence="2">
    <location>
        <begin position="176"/>
        <end position="207"/>
    </location>
</feature>
<feature type="compositionally biased region" description="Basic and acidic residues" evidence="2">
    <location>
        <begin position="176"/>
        <end position="201"/>
    </location>
</feature>
<proteinExistence type="predicted"/>
<feature type="compositionally biased region" description="Basic and acidic residues" evidence="2">
    <location>
        <begin position="2113"/>
        <end position="2123"/>
    </location>
</feature>
<evidence type="ECO:0000313" key="4">
    <source>
        <dbReference type="EMBL" id="JAD10165.1"/>
    </source>
</evidence>
<gene>
    <name evidence="4" type="ORF">g.26950</name>
</gene>
<feature type="compositionally biased region" description="Polar residues" evidence="2">
    <location>
        <begin position="969"/>
        <end position="979"/>
    </location>
</feature>
<feature type="compositionally biased region" description="Low complexity" evidence="2">
    <location>
        <begin position="980"/>
        <end position="992"/>
    </location>
</feature>
<feature type="compositionally biased region" description="Polar residues" evidence="2">
    <location>
        <begin position="2013"/>
        <end position="2027"/>
    </location>
</feature>
<accession>A0A0A1XGW5</accession>
<feature type="compositionally biased region" description="Polar residues" evidence="2">
    <location>
        <begin position="1027"/>
        <end position="1036"/>
    </location>
</feature>
<feature type="region of interest" description="Disordered" evidence="2">
    <location>
        <begin position="2013"/>
        <end position="2036"/>
    </location>
</feature>
<feature type="region of interest" description="Disordered" evidence="2">
    <location>
        <begin position="840"/>
        <end position="860"/>
    </location>
</feature>
<feature type="compositionally biased region" description="Polar residues" evidence="2">
    <location>
        <begin position="2157"/>
        <end position="2167"/>
    </location>
</feature>
<feature type="region of interest" description="Disordered" evidence="2">
    <location>
        <begin position="2049"/>
        <end position="2191"/>
    </location>
</feature>
<feature type="compositionally biased region" description="Basic and acidic residues" evidence="2">
    <location>
        <begin position="2088"/>
        <end position="2098"/>
    </location>
</feature>
<evidence type="ECO:0000256" key="2">
    <source>
        <dbReference type="SAM" id="MobiDB-lite"/>
    </source>
</evidence>
<feature type="domain" description="C2H2-type" evidence="3">
    <location>
        <begin position="1312"/>
        <end position="1341"/>
    </location>
</feature>
<feature type="compositionally biased region" description="Basic residues" evidence="2">
    <location>
        <begin position="2173"/>
        <end position="2189"/>
    </location>
</feature>
<dbReference type="EMBL" id="GBXI01004127">
    <property type="protein sequence ID" value="JAD10165.1"/>
    <property type="molecule type" value="Transcribed_RNA"/>
</dbReference>
<feature type="region of interest" description="Disordered" evidence="2">
    <location>
        <begin position="1743"/>
        <end position="1771"/>
    </location>
</feature>
<reference evidence="4" key="1">
    <citation type="submission" date="2014-11" db="EMBL/GenBank/DDBJ databases">
        <authorList>
            <person name="Geib S."/>
        </authorList>
    </citation>
    <scope>NUCLEOTIDE SEQUENCE</scope>
</reference>
<feature type="region of interest" description="Disordered" evidence="2">
    <location>
        <begin position="969"/>
        <end position="1069"/>
    </location>
</feature>
<feature type="region of interest" description="Disordered" evidence="2">
    <location>
        <begin position="1823"/>
        <end position="1891"/>
    </location>
</feature>